<evidence type="ECO:0000256" key="2">
    <source>
        <dbReference type="ARBA" id="ARBA00005272"/>
    </source>
</evidence>
<dbReference type="EC" id="1.6.5.-" evidence="7"/>
<accession>A0ABW3UFF4</accession>
<name>A0ABW3UFF4_9GAMM</name>
<feature type="domain" description="FAD/NAD(P)-binding" evidence="6">
    <location>
        <begin position="2"/>
        <end position="338"/>
    </location>
</feature>
<evidence type="ECO:0000256" key="5">
    <source>
        <dbReference type="ARBA" id="ARBA00023002"/>
    </source>
</evidence>
<dbReference type="PRINTS" id="PR00368">
    <property type="entry name" value="FADPNR"/>
</dbReference>
<dbReference type="RefSeq" id="WP_230435834.1">
    <property type="nucleotide sequence ID" value="NZ_CP087715.1"/>
</dbReference>
<comment type="cofactor">
    <cofactor evidence="1">
        <name>FAD</name>
        <dbReference type="ChEBI" id="CHEBI:57692"/>
    </cofactor>
</comment>
<organism evidence="7 8">
    <name type="scientific">Microbulbifer celer</name>
    <dbReference type="NCBI Taxonomy" id="435905"/>
    <lineage>
        <taxon>Bacteria</taxon>
        <taxon>Pseudomonadati</taxon>
        <taxon>Pseudomonadota</taxon>
        <taxon>Gammaproteobacteria</taxon>
        <taxon>Cellvibrionales</taxon>
        <taxon>Microbulbiferaceae</taxon>
        <taxon>Microbulbifer</taxon>
    </lineage>
</organism>
<sequence length="437" mass="47507">MKKIVIVGGGAGGLQLATSLGRYFSFNRFNRRNKSPAAEVTLVDKNRTHVWKPLLHQVATGAMDSSMDALNYQVHGRSNGFQFELGSLCGLDREKRTIELAPVCDDSGQQLVPARTLDYDYLVIALGSQSNDFNTPGVRQHCRFLDSSEQAQIFHHKLLDQFLQLENKVVDKVEIAIVGGGATGVELAAELVDAVDEMGHYGRIANGDLRVTLIEAGPHLLPALPARLGNSSEKELTRLGVRVLTSTQVAEANEHGFVTANGEEIPAAIRVWAAGVKAPDFLKELDGLTLNRQNQIEVDATLQSQADPNIFALGDCAGCIDSAGNKVPPRAQSAQQMAKTARENLIALVENGESAELHSFLYKDRGSLVSLSRFDAVGNLMGGLVKGSLTIEGRVAGLAYRSLYRMHLAALHGWPRAMLLYLVGHANRFVKPRLKMH</sequence>
<protein>
    <submittedName>
        <fullName evidence="7">NAD(P)/FAD-dependent oxidoreductase</fullName>
        <ecNumber evidence="7">1.6.5.-</ecNumber>
    </submittedName>
</protein>
<dbReference type="InterPro" id="IPR051169">
    <property type="entry name" value="NADH-Q_oxidoreductase"/>
</dbReference>
<dbReference type="PANTHER" id="PTHR42913">
    <property type="entry name" value="APOPTOSIS-INDUCING FACTOR 1"/>
    <property type="match status" value="1"/>
</dbReference>
<keyword evidence="8" id="KW-1185">Reference proteome</keyword>
<dbReference type="PANTHER" id="PTHR42913:SF3">
    <property type="entry name" value="64 KDA MITOCHONDRIAL NADH DEHYDROGENASE (EUROFUNG)"/>
    <property type="match status" value="1"/>
</dbReference>
<dbReference type="InterPro" id="IPR023753">
    <property type="entry name" value="FAD/NAD-binding_dom"/>
</dbReference>
<keyword evidence="3" id="KW-0285">Flavoprotein</keyword>
<keyword evidence="4" id="KW-0274">FAD</keyword>
<evidence type="ECO:0000259" key="6">
    <source>
        <dbReference type="Pfam" id="PF07992"/>
    </source>
</evidence>
<dbReference type="EMBL" id="JBHTLR010000033">
    <property type="protein sequence ID" value="MFD1218260.1"/>
    <property type="molecule type" value="Genomic_DNA"/>
</dbReference>
<dbReference type="InterPro" id="IPR036188">
    <property type="entry name" value="FAD/NAD-bd_sf"/>
</dbReference>
<evidence type="ECO:0000256" key="1">
    <source>
        <dbReference type="ARBA" id="ARBA00001974"/>
    </source>
</evidence>
<dbReference type="PRINTS" id="PR00411">
    <property type="entry name" value="PNDRDTASEI"/>
</dbReference>
<reference evidence="8" key="1">
    <citation type="journal article" date="2019" name="Int. J. Syst. Evol. Microbiol.">
        <title>The Global Catalogue of Microorganisms (GCM) 10K type strain sequencing project: providing services to taxonomists for standard genome sequencing and annotation.</title>
        <authorList>
            <consortium name="The Broad Institute Genomics Platform"/>
            <consortium name="The Broad Institute Genome Sequencing Center for Infectious Disease"/>
            <person name="Wu L."/>
            <person name="Ma J."/>
        </authorList>
    </citation>
    <scope>NUCLEOTIDE SEQUENCE [LARGE SCALE GENOMIC DNA]</scope>
    <source>
        <strain evidence="8">CCUG 54356</strain>
    </source>
</reference>
<proteinExistence type="inferred from homology"/>
<dbReference type="Pfam" id="PF07992">
    <property type="entry name" value="Pyr_redox_2"/>
    <property type="match status" value="1"/>
</dbReference>
<dbReference type="SUPFAM" id="SSF51905">
    <property type="entry name" value="FAD/NAD(P)-binding domain"/>
    <property type="match status" value="2"/>
</dbReference>
<keyword evidence="5 7" id="KW-0560">Oxidoreductase</keyword>
<comment type="caution">
    <text evidence="7">The sequence shown here is derived from an EMBL/GenBank/DDBJ whole genome shotgun (WGS) entry which is preliminary data.</text>
</comment>
<dbReference type="Proteomes" id="UP001597264">
    <property type="component" value="Unassembled WGS sequence"/>
</dbReference>
<comment type="similarity">
    <text evidence="2">Belongs to the NADH dehydrogenase family.</text>
</comment>
<evidence type="ECO:0000256" key="4">
    <source>
        <dbReference type="ARBA" id="ARBA00022827"/>
    </source>
</evidence>
<dbReference type="GO" id="GO:0016491">
    <property type="term" value="F:oxidoreductase activity"/>
    <property type="evidence" value="ECO:0007669"/>
    <property type="project" value="UniProtKB-KW"/>
</dbReference>
<evidence type="ECO:0000313" key="8">
    <source>
        <dbReference type="Proteomes" id="UP001597264"/>
    </source>
</evidence>
<dbReference type="Gene3D" id="3.50.50.100">
    <property type="match status" value="1"/>
</dbReference>
<evidence type="ECO:0000256" key="3">
    <source>
        <dbReference type="ARBA" id="ARBA00022630"/>
    </source>
</evidence>
<evidence type="ECO:0000313" key="7">
    <source>
        <dbReference type="EMBL" id="MFD1218260.1"/>
    </source>
</evidence>
<gene>
    <name evidence="7" type="ORF">ACFQ2X_16785</name>
</gene>